<organism evidence="2 3">
    <name type="scientific">Gracilimonas sediminicola</name>
    <dbReference type="NCBI Taxonomy" id="2952158"/>
    <lineage>
        <taxon>Bacteria</taxon>
        <taxon>Pseudomonadati</taxon>
        <taxon>Balneolota</taxon>
        <taxon>Balneolia</taxon>
        <taxon>Balneolales</taxon>
        <taxon>Balneolaceae</taxon>
        <taxon>Gracilimonas</taxon>
    </lineage>
</organism>
<evidence type="ECO:0000313" key="3">
    <source>
        <dbReference type="Proteomes" id="UP001139125"/>
    </source>
</evidence>
<dbReference type="Pfam" id="PF08811">
    <property type="entry name" value="DUF1800"/>
    <property type="match status" value="1"/>
</dbReference>
<name>A0A9X2L0A1_9BACT</name>
<dbReference type="AlphaFoldDB" id="A0A9X2L0A1"/>
<comment type="caution">
    <text evidence="2">The sequence shown here is derived from an EMBL/GenBank/DDBJ whole genome shotgun (WGS) entry which is preliminary data.</text>
</comment>
<dbReference type="EMBL" id="JANDBC010000001">
    <property type="protein sequence ID" value="MCP9289966.1"/>
    <property type="molecule type" value="Genomic_DNA"/>
</dbReference>
<evidence type="ECO:0000256" key="1">
    <source>
        <dbReference type="SAM" id="MobiDB-lite"/>
    </source>
</evidence>
<gene>
    <name evidence="2" type="ORF">NM125_00070</name>
</gene>
<sequence>MISEEINEGLRESPIKTKNNSNQQAAGLEAYTGTWSKTQAAHLVRRTHLGLKINNLNYARSFSNATDAAEAIVDNAISTPLPDDPQWFSNSNSGDVQDVYDIQFRWMDAMYNGGLRERMKLFWSNHFAVSYSNMNALPDKASDSYASHMYKYWKLLHEYSFGNFKEFVTRMSKNSAMVYYLNNYNNREGQPNEDFARELMELFTLGPKDKDGNDNYSENDVAEVARAVTGWRVNDATLSGYFDESRFDSSSKTIFGVASNFDLDTVIDLIFSQKEQEVAYFISKKLYVFFVSAQPNETVISDLADYCIAQNFDIGEVLKKLLSSAHFYEERFYGCRIKSPTEVFISYLRELEITPTSQLKEYIRLRMQELNEELLRPETVFGWAGYNPPYSDGTPGHYSWLNTNLMPSRWDNLTDIIYGYDNAGNRYNPIRLAEKISDPSNPFTLAEDLAEHLLAPPLDTVGVRKIDEDFAGNPALHPSTNVAGFDSFPEYKINLTKILLGTIPWYEFTANSDQDGNLYYEETFAEAIRQYISYLQQLPAYQLI</sequence>
<proteinExistence type="predicted"/>
<evidence type="ECO:0000313" key="2">
    <source>
        <dbReference type="EMBL" id="MCP9289966.1"/>
    </source>
</evidence>
<accession>A0A9X2L0A1</accession>
<dbReference type="RefSeq" id="WP_255131590.1">
    <property type="nucleotide sequence ID" value="NZ_JANDBC010000001.1"/>
</dbReference>
<keyword evidence="3" id="KW-1185">Reference proteome</keyword>
<feature type="region of interest" description="Disordered" evidence="1">
    <location>
        <begin position="1"/>
        <end position="23"/>
    </location>
</feature>
<protein>
    <submittedName>
        <fullName evidence="2">DUF1800 domain-containing protein</fullName>
    </submittedName>
</protein>
<reference evidence="2" key="1">
    <citation type="submission" date="2022-06" db="EMBL/GenBank/DDBJ databases">
        <title>Gracilimonas sp. CAU 1638 isolated from sea sediment.</title>
        <authorList>
            <person name="Kim W."/>
        </authorList>
    </citation>
    <scope>NUCLEOTIDE SEQUENCE</scope>
    <source>
        <strain evidence="2">CAU 1638</strain>
    </source>
</reference>
<dbReference type="Proteomes" id="UP001139125">
    <property type="component" value="Unassembled WGS sequence"/>
</dbReference>
<dbReference type="InterPro" id="IPR014917">
    <property type="entry name" value="DUF1800"/>
</dbReference>